<dbReference type="Proteomes" id="UP000277094">
    <property type="component" value="Unassembled WGS sequence"/>
</dbReference>
<keyword evidence="2" id="KW-1185">Reference proteome</keyword>
<dbReference type="Gene3D" id="3.40.50.300">
    <property type="entry name" value="P-loop containing nucleotide triphosphate hydrolases"/>
    <property type="match status" value="1"/>
</dbReference>
<sequence length="191" mass="21182">MTTPVLHLLAGSNGSGKSTFADLLVARTHLPFVNADLIAEQRWPGDRDRQAREATTVSALAAGERERLLEAGRSFVTETVFSHESKVDLVRSAVAHGYTVHLHVMLVPVELAVARVADRVEFGGHHVPEAKIRGRFDRLWALVAQARDLVDRADFYDNSSIDRPFLRVAAFEYGQEIGTSTWPIWTPAALR</sequence>
<comment type="caution">
    <text evidence="1">The sequence shown here is derived from an EMBL/GenBank/DDBJ whole genome shotgun (WGS) entry which is preliminary data.</text>
</comment>
<organism evidence="1 2">
    <name type="scientific">Nocardioides marmorisolisilvae</name>
    <dbReference type="NCBI Taxonomy" id="1542737"/>
    <lineage>
        <taxon>Bacteria</taxon>
        <taxon>Bacillati</taxon>
        <taxon>Actinomycetota</taxon>
        <taxon>Actinomycetes</taxon>
        <taxon>Propionibacteriales</taxon>
        <taxon>Nocardioidaceae</taxon>
        <taxon>Nocardioides</taxon>
    </lineage>
</organism>
<dbReference type="AlphaFoldDB" id="A0A3N0DSL0"/>
<dbReference type="EMBL" id="RJSG01000002">
    <property type="protein sequence ID" value="RNL78501.1"/>
    <property type="molecule type" value="Genomic_DNA"/>
</dbReference>
<evidence type="ECO:0000313" key="1">
    <source>
        <dbReference type="EMBL" id="RNL78501.1"/>
    </source>
</evidence>
<gene>
    <name evidence="1" type="ORF">EFL95_05235</name>
</gene>
<evidence type="ECO:0000313" key="2">
    <source>
        <dbReference type="Proteomes" id="UP000277094"/>
    </source>
</evidence>
<dbReference type="SUPFAM" id="SSF52540">
    <property type="entry name" value="P-loop containing nucleoside triphosphate hydrolases"/>
    <property type="match status" value="1"/>
</dbReference>
<dbReference type="OrthoDB" id="9791543at2"/>
<dbReference type="Pfam" id="PF13671">
    <property type="entry name" value="AAA_33"/>
    <property type="match status" value="1"/>
</dbReference>
<dbReference type="PANTHER" id="PTHR39206:SF1">
    <property type="entry name" value="SLL8004 PROTEIN"/>
    <property type="match status" value="1"/>
</dbReference>
<dbReference type="InterPro" id="IPR027417">
    <property type="entry name" value="P-loop_NTPase"/>
</dbReference>
<reference evidence="1 2" key="1">
    <citation type="submission" date="2018-11" db="EMBL/GenBank/DDBJ databases">
        <authorList>
            <person name="Li F."/>
        </authorList>
    </citation>
    <scope>NUCLEOTIDE SEQUENCE [LARGE SCALE GENOMIC DNA]</scope>
    <source>
        <strain evidence="1 2">KIS18-7</strain>
    </source>
</reference>
<name>A0A3N0DSL0_9ACTN</name>
<protein>
    <submittedName>
        <fullName evidence="1">ATPase</fullName>
    </submittedName>
</protein>
<accession>A0A3N0DSL0</accession>
<dbReference type="PANTHER" id="PTHR39206">
    <property type="entry name" value="SLL8004 PROTEIN"/>
    <property type="match status" value="1"/>
</dbReference>
<proteinExistence type="predicted"/>
<dbReference type="RefSeq" id="WP_123233000.1">
    <property type="nucleotide sequence ID" value="NZ_RJSG01000002.1"/>
</dbReference>